<dbReference type="GO" id="GO:0050660">
    <property type="term" value="F:flavin adenine dinucleotide binding"/>
    <property type="evidence" value="ECO:0007669"/>
    <property type="project" value="TreeGrafter"/>
</dbReference>
<name>A0A9D7FHQ2_9RHOO</name>
<evidence type="ECO:0000313" key="3">
    <source>
        <dbReference type="Proteomes" id="UP000886602"/>
    </source>
</evidence>
<dbReference type="PANTHER" id="PTHR21197:SF0">
    <property type="entry name" value="UDP-GALACTOPYRANOSE MUTASE"/>
    <property type="match status" value="1"/>
</dbReference>
<gene>
    <name evidence="2" type="ORF">IPJ48_16000</name>
</gene>
<reference evidence="2" key="1">
    <citation type="submission" date="2020-10" db="EMBL/GenBank/DDBJ databases">
        <title>Connecting structure to function with the recovery of over 1000 high-quality activated sludge metagenome-assembled genomes encoding full-length rRNA genes using long-read sequencing.</title>
        <authorList>
            <person name="Singleton C.M."/>
            <person name="Petriglieri F."/>
            <person name="Kristensen J.M."/>
            <person name="Kirkegaard R.H."/>
            <person name="Michaelsen T.Y."/>
            <person name="Andersen M.H."/>
            <person name="Karst S.M."/>
            <person name="Dueholm M.S."/>
            <person name="Nielsen P.H."/>
            <person name="Albertsen M."/>
        </authorList>
    </citation>
    <scope>NUCLEOTIDE SEQUENCE</scope>
    <source>
        <strain evidence="2">EsbW_18-Q3-R4-48_MAXAC.044</strain>
    </source>
</reference>
<dbReference type="InterPro" id="IPR002937">
    <property type="entry name" value="Amino_oxidase"/>
</dbReference>
<dbReference type="GO" id="GO:0008767">
    <property type="term" value="F:UDP-galactopyranose mutase activity"/>
    <property type="evidence" value="ECO:0007669"/>
    <property type="project" value="TreeGrafter"/>
</dbReference>
<evidence type="ECO:0000259" key="1">
    <source>
        <dbReference type="Pfam" id="PF01593"/>
    </source>
</evidence>
<dbReference type="InterPro" id="IPR036188">
    <property type="entry name" value="FAD/NAD-bd_sf"/>
</dbReference>
<feature type="domain" description="Amine oxidase" evidence="1">
    <location>
        <begin position="64"/>
        <end position="388"/>
    </location>
</feature>
<dbReference type="AlphaFoldDB" id="A0A9D7FHQ2"/>
<accession>A0A9D7FHQ2</accession>
<dbReference type="PANTHER" id="PTHR21197">
    <property type="entry name" value="UDP-GALACTOPYRANOSE MUTASE"/>
    <property type="match status" value="1"/>
</dbReference>
<organism evidence="2 3">
    <name type="scientific">Candidatus Propionivibrio dominans</name>
    <dbReference type="NCBI Taxonomy" id="2954373"/>
    <lineage>
        <taxon>Bacteria</taxon>
        <taxon>Pseudomonadati</taxon>
        <taxon>Pseudomonadota</taxon>
        <taxon>Betaproteobacteria</taxon>
        <taxon>Rhodocyclales</taxon>
        <taxon>Rhodocyclaceae</taxon>
        <taxon>Propionivibrio</taxon>
    </lineage>
</organism>
<sequence>MDTSSIQSLPTGTPFDTGKQISAIHMERYNKVNTSHHPARSESIVILGGGVAGLAASVVTGAPIYEADSRVGGVAASDSGSGFTFDRGIHVLQTKNARVLKLLDDTGVRLNDCSRQAYIYSHDTYSPYPFQVNTAGLPLALRARCVWGYLNREKVAKPRNYEEWMYANLGRGFADTFLIPYSEKFWTVHPREMTHEWTGNRVPQPTTLQVLRGALWSKQTRIGTNADFRYPDSEHGYGAIPEALVHKAGPVCRGHRANRLDVRARTVHFDNGMAVQYQRLISTIPLPDLVNICTDAPSAVRAAAAKLRTNSILVVNLGIGRSGLSDWHWAHFPEKDVSFFRISFPHNFSNIVTPRGMSAISAEVAYSPERPIDRENIVARVVDDLIRVRVLKREDPIVFSMTRDIRYAYCIYDFERRSAVRTVREWLIGSGVVPAGRYGLWSYFWSDEAMMSGLQAGEKALKSITANDAVQEAEVANR</sequence>
<proteinExistence type="predicted"/>
<dbReference type="GO" id="GO:0005829">
    <property type="term" value="C:cytosol"/>
    <property type="evidence" value="ECO:0007669"/>
    <property type="project" value="TreeGrafter"/>
</dbReference>
<dbReference type="Pfam" id="PF01593">
    <property type="entry name" value="Amino_oxidase"/>
    <property type="match status" value="1"/>
</dbReference>
<protein>
    <submittedName>
        <fullName evidence="2">FAD-dependent oxidoreductase</fullName>
    </submittedName>
</protein>
<dbReference type="EMBL" id="JADJNC010000031">
    <property type="protein sequence ID" value="MBK7424454.1"/>
    <property type="molecule type" value="Genomic_DNA"/>
</dbReference>
<comment type="caution">
    <text evidence="2">The sequence shown here is derived from an EMBL/GenBank/DDBJ whole genome shotgun (WGS) entry which is preliminary data.</text>
</comment>
<dbReference type="GO" id="GO:0016491">
    <property type="term" value="F:oxidoreductase activity"/>
    <property type="evidence" value="ECO:0007669"/>
    <property type="project" value="InterPro"/>
</dbReference>
<dbReference type="Gene3D" id="3.50.50.60">
    <property type="entry name" value="FAD/NAD(P)-binding domain"/>
    <property type="match status" value="1"/>
</dbReference>
<evidence type="ECO:0000313" key="2">
    <source>
        <dbReference type="EMBL" id="MBK7424454.1"/>
    </source>
</evidence>
<dbReference type="Proteomes" id="UP000886602">
    <property type="component" value="Unassembled WGS sequence"/>
</dbReference>
<dbReference type="SUPFAM" id="SSF51905">
    <property type="entry name" value="FAD/NAD(P)-binding domain"/>
    <property type="match status" value="1"/>
</dbReference>